<keyword evidence="2" id="KW-1185">Reference proteome</keyword>
<dbReference type="AlphaFoldDB" id="A0A075R3Z9"/>
<organism evidence="1 2">
    <name type="scientific">Brevibacillus laterosporus LMG 15441</name>
    <dbReference type="NCBI Taxonomy" id="1042163"/>
    <lineage>
        <taxon>Bacteria</taxon>
        <taxon>Bacillati</taxon>
        <taxon>Bacillota</taxon>
        <taxon>Bacilli</taxon>
        <taxon>Bacillales</taxon>
        <taxon>Paenibacillaceae</taxon>
        <taxon>Brevibacillus</taxon>
    </lineage>
</organism>
<name>A0A075R3Z9_BRELA</name>
<reference evidence="1 2" key="1">
    <citation type="journal article" date="2011" name="J. Bacteriol.">
        <title>Genome sequence of Brevibacillus laterosporus LMG 15441, a pathogen of invertebrates.</title>
        <authorList>
            <person name="Djukic M."/>
            <person name="Poehlein A."/>
            <person name="Thurmer A."/>
            <person name="Daniel R."/>
        </authorList>
    </citation>
    <scope>NUCLEOTIDE SEQUENCE [LARGE SCALE GENOMIC DNA]</scope>
    <source>
        <strain evidence="1 2">LMG 15441</strain>
    </source>
</reference>
<gene>
    <name evidence="1" type="ORF">BRLA_c015690</name>
</gene>
<sequence length="53" mass="6424">MPPFALLQIFYLDRPVISVFPVRNILAKLINITQEHTSLSHLYFFRRHQERKK</sequence>
<evidence type="ECO:0000313" key="1">
    <source>
        <dbReference type="EMBL" id="AIG25893.1"/>
    </source>
</evidence>
<accession>A0A075R3Z9</accession>
<proteinExistence type="predicted"/>
<evidence type="ECO:0000313" key="2">
    <source>
        <dbReference type="Proteomes" id="UP000005850"/>
    </source>
</evidence>
<dbReference type="HOGENOM" id="CLU_3059203_0_0_9"/>
<dbReference type="Proteomes" id="UP000005850">
    <property type="component" value="Chromosome"/>
</dbReference>
<protein>
    <submittedName>
        <fullName evidence="1">Uncharacterized protein</fullName>
    </submittedName>
</protein>
<dbReference type="KEGG" id="blr:BRLA_c015690"/>
<dbReference type="EMBL" id="CP007806">
    <property type="protein sequence ID" value="AIG25893.1"/>
    <property type="molecule type" value="Genomic_DNA"/>
</dbReference>